<keyword evidence="2" id="KW-1185">Reference proteome</keyword>
<accession>A0A6A5Z1X3</accession>
<evidence type="ECO:0000313" key="2">
    <source>
        <dbReference type="Proteomes" id="UP000799770"/>
    </source>
</evidence>
<dbReference type="EMBL" id="ML977329">
    <property type="protein sequence ID" value="KAF2112857.1"/>
    <property type="molecule type" value="Genomic_DNA"/>
</dbReference>
<proteinExistence type="predicted"/>
<evidence type="ECO:0000313" key="1">
    <source>
        <dbReference type="EMBL" id="KAF2112857.1"/>
    </source>
</evidence>
<name>A0A6A5Z1X3_9PLEO</name>
<gene>
    <name evidence="1" type="ORF">BDV96DRAFT_145361</name>
</gene>
<reference evidence="1" key="1">
    <citation type="journal article" date="2020" name="Stud. Mycol.">
        <title>101 Dothideomycetes genomes: a test case for predicting lifestyles and emergence of pathogens.</title>
        <authorList>
            <person name="Haridas S."/>
            <person name="Albert R."/>
            <person name="Binder M."/>
            <person name="Bloem J."/>
            <person name="Labutti K."/>
            <person name="Salamov A."/>
            <person name="Andreopoulos B."/>
            <person name="Baker S."/>
            <person name="Barry K."/>
            <person name="Bills G."/>
            <person name="Bluhm B."/>
            <person name="Cannon C."/>
            <person name="Castanera R."/>
            <person name="Culley D."/>
            <person name="Daum C."/>
            <person name="Ezra D."/>
            <person name="Gonzalez J."/>
            <person name="Henrissat B."/>
            <person name="Kuo A."/>
            <person name="Liang C."/>
            <person name="Lipzen A."/>
            <person name="Lutzoni F."/>
            <person name="Magnuson J."/>
            <person name="Mondo S."/>
            <person name="Nolan M."/>
            <person name="Ohm R."/>
            <person name="Pangilinan J."/>
            <person name="Park H.-J."/>
            <person name="Ramirez L."/>
            <person name="Alfaro M."/>
            <person name="Sun H."/>
            <person name="Tritt A."/>
            <person name="Yoshinaga Y."/>
            <person name="Zwiers L.-H."/>
            <person name="Turgeon B."/>
            <person name="Goodwin S."/>
            <person name="Spatafora J."/>
            <person name="Crous P."/>
            <person name="Grigoriev I."/>
        </authorList>
    </citation>
    <scope>NUCLEOTIDE SEQUENCE</scope>
    <source>
        <strain evidence="1">CBS 627.86</strain>
    </source>
</reference>
<sequence length="222" mass="24945">MHVRSQNSTSPSSQYKRTFDYKLKQKIDQWAQGEDADANVRSPMFKWARDYLETLGALSDIENEVEYNAKFKRLAVLERLLGVAYILNHVKVVFCNMPSMATHPLLVCAHWSTLTILIKSASIRYTAGRGFKMPRIIIDNAEAAKLTDFAEVFNAHRGKFTRVVLAGNLKGETPQFASADCNESFALTSRNFFEECVANPSYETCNLVQVYPKRSDGGSSGN</sequence>
<organism evidence="1 2">
    <name type="scientific">Lophiotrema nucula</name>
    <dbReference type="NCBI Taxonomy" id="690887"/>
    <lineage>
        <taxon>Eukaryota</taxon>
        <taxon>Fungi</taxon>
        <taxon>Dikarya</taxon>
        <taxon>Ascomycota</taxon>
        <taxon>Pezizomycotina</taxon>
        <taxon>Dothideomycetes</taxon>
        <taxon>Pleosporomycetidae</taxon>
        <taxon>Pleosporales</taxon>
        <taxon>Lophiotremataceae</taxon>
        <taxon>Lophiotrema</taxon>
    </lineage>
</organism>
<dbReference type="Proteomes" id="UP000799770">
    <property type="component" value="Unassembled WGS sequence"/>
</dbReference>
<protein>
    <submittedName>
        <fullName evidence="1">Uncharacterized protein</fullName>
    </submittedName>
</protein>
<dbReference type="AlphaFoldDB" id="A0A6A5Z1X3"/>